<dbReference type="PANTHER" id="PTHR43616">
    <property type="entry name" value="GLYCEROL DEHYDROGENASE"/>
    <property type="match status" value="1"/>
</dbReference>
<evidence type="ECO:0000256" key="10">
    <source>
        <dbReference type="PIRSR" id="PIRSR000112-2"/>
    </source>
</evidence>
<dbReference type="PANTHER" id="PTHR43616:SF5">
    <property type="entry name" value="GLYCEROL DEHYDROGENASE 1"/>
    <property type="match status" value="1"/>
</dbReference>
<comment type="caution">
    <text evidence="13">The sequence shown here is derived from an EMBL/GenBank/DDBJ whole genome shotgun (WGS) entry which is preliminary data.</text>
</comment>
<evidence type="ECO:0000313" key="13">
    <source>
        <dbReference type="EMBL" id="PAE08051.1"/>
    </source>
</evidence>
<evidence type="ECO:0000256" key="1">
    <source>
        <dbReference type="ARBA" id="ARBA00007358"/>
    </source>
</evidence>
<dbReference type="Pfam" id="PF00465">
    <property type="entry name" value="Fe-ADH"/>
    <property type="match status" value="1"/>
</dbReference>
<evidence type="ECO:0000259" key="12">
    <source>
        <dbReference type="Pfam" id="PF00465"/>
    </source>
</evidence>
<feature type="binding site" evidence="9">
    <location>
        <position position="181"/>
    </location>
    <ligand>
        <name>glycerol</name>
        <dbReference type="ChEBI" id="CHEBI:17754"/>
    </ligand>
</feature>
<evidence type="ECO:0000256" key="6">
    <source>
        <dbReference type="ARBA" id="ARBA00039147"/>
    </source>
</evidence>
<dbReference type="PROSITE" id="PS00913">
    <property type="entry name" value="ADH_IRON_1"/>
    <property type="match status" value="1"/>
</dbReference>
<dbReference type="InterPro" id="IPR018211">
    <property type="entry name" value="ADH_Fe_CS"/>
</dbReference>
<keyword evidence="3" id="KW-0560">Oxidoreductase</keyword>
<feature type="binding site" evidence="11">
    <location>
        <position position="141"/>
    </location>
    <ligand>
        <name>NAD(+)</name>
        <dbReference type="ChEBI" id="CHEBI:57540"/>
    </ligand>
</feature>
<comment type="catalytic activity">
    <reaction evidence="8">
        <text>glycerol + NAD(+) = dihydroxyacetone + NADH + H(+)</text>
        <dbReference type="Rhea" id="RHEA:13769"/>
        <dbReference type="ChEBI" id="CHEBI:15378"/>
        <dbReference type="ChEBI" id="CHEBI:16016"/>
        <dbReference type="ChEBI" id="CHEBI:17754"/>
        <dbReference type="ChEBI" id="CHEBI:57540"/>
        <dbReference type="ChEBI" id="CHEBI:57945"/>
        <dbReference type="EC" id="1.1.1.6"/>
    </reaction>
</comment>
<dbReference type="PIRSF" id="PIRSF000112">
    <property type="entry name" value="Glycerol_dehydrogenase"/>
    <property type="match status" value="1"/>
</dbReference>
<dbReference type="EC" id="1.1.1.6" evidence="6"/>
<sequence>MSFNTIWRGVLFMEKVFISPSRYVQGKDVLQKAGEYVKKIGDNALVLADEFVWDLAGNTVLENLEQSGIQTKRVVFGGEASTEEIKRIAADGKESNVVIGIGGGKTLDTAKAVADELQVGVVILPTTASTDAPTSGLSVIYSEEGTFESYKFYDKNPDLVLVDTKIIAQAPPRFLASGIADAMATWVEARASIEGRGTNMAGGLATIAGQAIAEKAEEVLFEYGLLAYEANKRQIVTPALEAVVEANTLLSGLGFESGGLGAAHAIHNGFTALHGEIHSLTHGEKVAFGTLTQLALEDRTLDEINTYIDFYLALGLPVTLEDIKLKDVSDEDLLKVAELAVQEGESIHNLPGTITADQVVDAIKAADQYAKAYKQLVGYEN</sequence>
<organism evidence="13 14">
    <name type="scientific">Terribacillus saccharophilus</name>
    <dbReference type="NCBI Taxonomy" id="361277"/>
    <lineage>
        <taxon>Bacteria</taxon>
        <taxon>Bacillati</taxon>
        <taxon>Bacillota</taxon>
        <taxon>Bacilli</taxon>
        <taxon>Bacillales</taxon>
        <taxon>Bacillaceae</taxon>
        <taxon>Terribacillus</taxon>
    </lineage>
</organism>
<protein>
    <recommendedName>
        <fullName evidence="7">Glycerol dehydrogenase</fullName>
        <ecNumber evidence="6">1.1.1.6</ecNumber>
    </recommendedName>
</protein>
<dbReference type="GO" id="GO:0008888">
    <property type="term" value="F:glycerol dehydrogenase (NAD+) activity"/>
    <property type="evidence" value="ECO:0007669"/>
    <property type="project" value="UniProtKB-EC"/>
</dbReference>
<evidence type="ECO:0000256" key="8">
    <source>
        <dbReference type="ARBA" id="ARBA00049006"/>
    </source>
</evidence>
<gene>
    <name evidence="13" type="ORF">CHI12_07860</name>
</gene>
<dbReference type="CDD" id="cd08170">
    <property type="entry name" value="GlyDH"/>
    <property type="match status" value="1"/>
</dbReference>
<evidence type="ECO:0000256" key="4">
    <source>
        <dbReference type="ARBA" id="ARBA00023027"/>
    </source>
</evidence>
<feature type="binding site" evidence="11">
    <location>
        <position position="135"/>
    </location>
    <ligand>
        <name>NAD(+)</name>
        <dbReference type="ChEBI" id="CHEBI:57540"/>
    </ligand>
</feature>
<dbReference type="InterPro" id="IPR001670">
    <property type="entry name" value="ADH_Fe/GldA"/>
</dbReference>
<dbReference type="Gene3D" id="1.20.1090.10">
    <property type="entry name" value="Dehydroquinate synthase-like - alpha domain"/>
    <property type="match status" value="1"/>
</dbReference>
<accession>A0A268HDU8</accession>
<evidence type="ECO:0000256" key="9">
    <source>
        <dbReference type="PIRSR" id="PIRSR000112-1"/>
    </source>
</evidence>
<comment type="cofactor">
    <cofactor evidence="9">
        <name>Zn(2+)</name>
        <dbReference type="ChEBI" id="CHEBI:29105"/>
    </cofactor>
    <text evidence="9">Binds 1 zinc ion per subunit.</text>
</comment>
<keyword evidence="4 11" id="KW-0520">NAD</keyword>
<feature type="binding site" evidence="11">
    <location>
        <position position="49"/>
    </location>
    <ligand>
        <name>NAD(+)</name>
        <dbReference type="ChEBI" id="CHEBI:57540"/>
    </ligand>
</feature>
<comment type="pathway">
    <text evidence="5">Polyol metabolism; glycerol fermentation; glycerone phosphate from glycerol (oxidative route): step 1/2.</text>
</comment>
<dbReference type="SUPFAM" id="SSF56796">
    <property type="entry name" value="Dehydroquinate synthase-like"/>
    <property type="match status" value="1"/>
</dbReference>
<evidence type="ECO:0000256" key="11">
    <source>
        <dbReference type="PIRSR" id="PIRSR000112-3"/>
    </source>
</evidence>
<evidence type="ECO:0000313" key="14">
    <source>
        <dbReference type="Proteomes" id="UP000216475"/>
    </source>
</evidence>
<name>A0A268HDU8_9BACI</name>
<dbReference type="PROSITE" id="PS00060">
    <property type="entry name" value="ADH_IRON_2"/>
    <property type="match status" value="1"/>
</dbReference>
<dbReference type="GO" id="GO:0046872">
    <property type="term" value="F:metal ion binding"/>
    <property type="evidence" value="ECO:0007669"/>
    <property type="project" value="UniProtKB-KW"/>
</dbReference>
<comment type="similarity">
    <text evidence="1">Belongs to the iron-containing alcohol dehydrogenase family.</text>
</comment>
<dbReference type="AlphaFoldDB" id="A0A268HDU8"/>
<dbReference type="InterPro" id="IPR016205">
    <property type="entry name" value="Glycerol_DH"/>
</dbReference>
<proteinExistence type="inferred from homology"/>
<evidence type="ECO:0000256" key="2">
    <source>
        <dbReference type="ARBA" id="ARBA00022723"/>
    </source>
</evidence>
<feature type="binding site" evidence="11">
    <location>
        <position position="137"/>
    </location>
    <ligand>
        <name>NAD(+)</name>
        <dbReference type="ChEBI" id="CHEBI:57540"/>
    </ligand>
</feature>
<keyword evidence="2 9" id="KW-0479">Metal-binding</keyword>
<feature type="domain" description="Alcohol dehydrogenase iron-type/glycerol dehydrogenase GldA" evidence="12">
    <location>
        <begin position="20"/>
        <end position="164"/>
    </location>
</feature>
<reference evidence="13 14" key="1">
    <citation type="submission" date="2017-07" db="EMBL/GenBank/DDBJ databases">
        <title>Isolation and whole genome analysis of endospore-forming bacteria from heroin.</title>
        <authorList>
            <person name="Kalinowski J."/>
            <person name="Ahrens B."/>
            <person name="Al-Dilaimi A."/>
            <person name="Winkler A."/>
            <person name="Wibberg D."/>
            <person name="Schleenbecker U."/>
            <person name="Ruckert C."/>
            <person name="Wolfel R."/>
            <person name="Grass G."/>
        </authorList>
    </citation>
    <scope>NUCLEOTIDE SEQUENCE [LARGE SCALE GENOMIC DNA]</scope>
    <source>
        <strain evidence="13 14">7509</strain>
    </source>
</reference>
<evidence type="ECO:0000256" key="3">
    <source>
        <dbReference type="ARBA" id="ARBA00023002"/>
    </source>
</evidence>
<evidence type="ECO:0000256" key="7">
    <source>
        <dbReference type="ARBA" id="ARBA00040132"/>
    </source>
</evidence>
<dbReference type="Gene3D" id="3.40.50.1970">
    <property type="match status" value="1"/>
</dbReference>
<feature type="binding site" evidence="10">
    <location>
        <position position="131"/>
    </location>
    <ligand>
        <name>glycerol</name>
        <dbReference type="ChEBI" id="CHEBI:17754"/>
    </ligand>
</feature>
<feature type="binding site" evidence="9">
    <location>
        <position position="264"/>
    </location>
    <ligand>
        <name>glycerol</name>
        <dbReference type="ChEBI" id="CHEBI:17754"/>
    </ligand>
</feature>
<evidence type="ECO:0000256" key="5">
    <source>
        <dbReference type="ARBA" id="ARBA00037918"/>
    </source>
</evidence>
<dbReference type="Proteomes" id="UP000216475">
    <property type="component" value="Unassembled WGS sequence"/>
</dbReference>
<feature type="binding site" evidence="11">
    <location>
        <begin position="104"/>
        <end position="108"/>
    </location>
    <ligand>
        <name>NAD(+)</name>
        <dbReference type="ChEBI" id="CHEBI:57540"/>
    </ligand>
</feature>
<keyword evidence="9" id="KW-0862">Zinc</keyword>
<dbReference type="EMBL" id="NPBH01000030">
    <property type="protein sequence ID" value="PAE08051.1"/>
    <property type="molecule type" value="Genomic_DNA"/>
</dbReference>
<dbReference type="NCBIfam" id="NF006941">
    <property type="entry name" value="PRK09423.1"/>
    <property type="match status" value="1"/>
</dbReference>
<feature type="binding site" evidence="9">
    <location>
        <position position="282"/>
    </location>
    <ligand>
        <name>glycerol</name>
        <dbReference type="ChEBI" id="CHEBI:17754"/>
    </ligand>
</feature>
<feature type="binding site" evidence="11">
    <location>
        <begin position="126"/>
        <end position="129"/>
    </location>
    <ligand>
        <name>NAD(+)</name>
        <dbReference type="ChEBI" id="CHEBI:57540"/>
    </ligand>
</feature>